<dbReference type="HOGENOM" id="CLU_087657_0_1_1"/>
<organism evidence="8 11">
    <name type="scientific">Ustilaginoidea virens</name>
    <name type="common">Rice false smut fungus</name>
    <name type="synonym">Villosiclava virens</name>
    <dbReference type="NCBI Taxonomy" id="1159556"/>
    <lineage>
        <taxon>Eukaryota</taxon>
        <taxon>Fungi</taxon>
        <taxon>Dikarya</taxon>
        <taxon>Ascomycota</taxon>
        <taxon>Pezizomycotina</taxon>
        <taxon>Sordariomycetes</taxon>
        <taxon>Hypocreomycetidae</taxon>
        <taxon>Hypocreales</taxon>
        <taxon>Clavicipitaceae</taxon>
        <taxon>Ustilaginoidea</taxon>
    </lineage>
</organism>
<reference evidence="11" key="2">
    <citation type="journal article" date="2016" name="Genome Announc.">
        <title>Genome sequence of Ustilaginoidea virens IPU010, a rice pathogenic fungus causing false smut.</title>
        <authorList>
            <person name="Kumagai T."/>
            <person name="Ishii T."/>
            <person name="Terai G."/>
            <person name="Umemura M."/>
            <person name="Machida M."/>
            <person name="Asai K."/>
        </authorList>
    </citation>
    <scope>NUCLEOTIDE SEQUENCE [LARGE SCALE GENOMIC DNA]</scope>
    <source>
        <strain evidence="11">IPU010</strain>
    </source>
</reference>
<dbReference type="GO" id="GO:0005198">
    <property type="term" value="F:structural molecule activity"/>
    <property type="evidence" value="ECO:0007669"/>
    <property type="project" value="TreeGrafter"/>
</dbReference>
<evidence type="ECO:0000256" key="7">
    <source>
        <dbReference type="ARBA" id="ARBA00030094"/>
    </source>
</evidence>
<dbReference type="Gene3D" id="1.10.10.10">
    <property type="entry name" value="Winged helix-like DNA-binding domain superfamily/Winged helix DNA-binding domain"/>
    <property type="match status" value="1"/>
</dbReference>
<dbReference type="Proteomes" id="UP000054053">
    <property type="component" value="Unassembled WGS sequence"/>
</dbReference>
<dbReference type="Pfam" id="PF05871">
    <property type="entry name" value="ESCRT-II"/>
    <property type="match status" value="1"/>
</dbReference>
<accession>A0A063C5G3</accession>
<evidence type="ECO:0000256" key="2">
    <source>
        <dbReference type="ARBA" id="ARBA00009674"/>
    </source>
</evidence>
<keyword evidence="6" id="KW-0653">Protein transport</keyword>
<evidence type="ECO:0000313" key="11">
    <source>
        <dbReference type="Proteomes" id="UP000054053"/>
    </source>
</evidence>
<name>A0A063C5G3_USTVR</name>
<keyword evidence="10" id="KW-1185">Reference proteome</keyword>
<dbReference type="AlphaFoldDB" id="A0A063C5G3"/>
<comment type="similarity">
    <text evidence="2">Belongs to the VPS25 family.</text>
</comment>
<dbReference type="KEGG" id="uvi:66066120"/>
<dbReference type="GO" id="GO:0000814">
    <property type="term" value="C:ESCRT II complex"/>
    <property type="evidence" value="ECO:0007669"/>
    <property type="project" value="InterPro"/>
</dbReference>
<dbReference type="EMBL" id="CP072756">
    <property type="protein sequence ID" value="QUC21100.1"/>
    <property type="molecule type" value="Genomic_DNA"/>
</dbReference>
<dbReference type="InterPro" id="IPR008570">
    <property type="entry name" value="ESCRT-II_cplx_Vps25-sub"/>
</dbReference>
<keyword evidence="4" id="KW-0813">Transport</keyword>
<reference evidence="9" key="3">
    <citation type="submission" date="2020-03" db="EMBL/GenBank/DDBJ databases">
        <title>A mixture of massive structural variations and highly conserved coding sequences in Ustilaginoidea virens genome.</title>
        <authorList>
            <person name="Zhang K."/>
            <person name="Zhao Z."/>
            <person name="Zhang Z."/>
            <person name="Li Y."/>
            <person name="Hsiang T."/>
            <person name="Sun W."/>
        </authorList>
    </citation>
    <scope>NUCLEOTIDE SEQUENCE</scope>
    <source>
        <strain evidence="9">UV-8b</strain>
    </source>
</reference>
<evidence type="ECO:0000256" key="4">
    <source>
        <dbReference type="ARBA" id="ARBA00022448"/>
    </source>
</evidence>
<dbReference type="PANTHER" id="PTHR13149:SF0">
    <property type="entry name" value="VACUOLAR PROTEIN-SORTING-ASSOCIATED PROTEIN 25"/>
    <property type="match status" value="1"/>
</dbReference>
<evidence type="ECO:0000313" key="9">
    <source>
        <dbReference type="EMBL" id="QUC21100.1"/>
    </source>
</evidence>
<dbReference type="PANTHER" id="PTHR13149">
    <property type="entry name" value="VACUOLAR PROTEIN SORTING-ASSOCIATED PROTEIN VPS25"/>
    <property type="match status" value="1"/>
</dbReference>
<dbReference type="OrthoDB" id="245150at2759"/>
<dbReference type="GO" id="GO:0042803">
    <property type="term" value="F:protein homodimerization activity"/>
    <property type="evidence" value="ECO:0007669"/>
    <property type="project" value="TreeGrafter"/>
</dbReference>
<gene>
    <name evidence="9" type="ORF">UV8b_05343</name>
    <name evidence="8" type="ORF">UVI_02009540</name>
</gene>
<dbReference type="GeneID" id="66066120"/>
<dbReference type="Proteomes" id="UP000027002">
    <property type="component" value="Chromosome 4"/>
</dbReference>
<dbReference type="FunFam" id="1.10.10.570:FF:000003">
    <property type="entry name" value="Vacuolar protein-sorting-associated protein 25"/>
    <property type="match status" value="1"/>
</dbReference>
<dbReference type="EMBL" id="BBTG02000003">
    <property type="protein sequence ID" value="GAO14592.1"/>
    <property type="molecule type" value="Genomic_DNA"/>
</dbReference>
<sequence length="192" mass="21115">MAAAAPAPSAPPSAPPSGFRFPPEYHFPPFFSPQPNLTTRHAQLTKWSALVLAYARHHRLFKLALASASHTDLFHNARIDRRLGLADIRAVLDFLCADGRAQYAGPRDGADVVYVYWRTLDEWASLVEAHVHDTAQRGSVLTVYELTQGEGTRGTELHGMDDHVLIKALGVLVKRGKAQIFGADDSLGVKFF</sequence>
<proteinExistence type="inferred from homology"/>
<evidence type="ECO:0000313" key="8">
    <source>
        <dbReference type="EMBL" id="GAO14592.1"/>
    </source>
</evidence>
<evidence type="ECO:0000256" key="5">
    <source>
        <dbReference type="ARBA" id="ARBA00022490"/>
    </source>
</evidence>
<dbReference type="InterPro" id="IPR036390">
    <property type="entry name" value="WH_DNA-bd_sf"/>
</dbReference>
<dbReference type="FunFam" id="1.10.10.10:FF:000141">
    <property type="entry name" value="vacuolar protein-sorting-associated protein 25"/>
    <property type="match status" value="1"/>
</dbReference>
<dbReference type="InterPro" id="IPR014041">
    <property type="entry name" value="ESCRT-II_cplx_Vps25-sub_N"/>
</dbReference>
<dbReference type="SUPFAM" id="SSF46785">
    <property type="entry name" value="Winged helix' DNA-binding domain"/>
    <property type="match status" value="2"/>
</dbReference>
<evidence type="ECO:0000256" key="6">
    <source>
        <dbReference type="ARBA" id="ARBA00022927"/>
    </source>
</evidence>
<keyword evidence="5" id="KW-0963">Cytoplasm</keyword>
<evidence type="ECO:0000256" key="1">
    <source>
        <dbReference type="ARBA" id="ARBA00004496"/>
    </source>
</evidence>
<dbReference type="RefSeq" id="XP_042998773.1">
    <property type="nucleotide sequence ID" value="XM_043142840.1"/>
</dbReference>
<dbReference type="GO" id="GO:0016236">
    <property type="term" value="P:macroautophagy"/>
    <property type="evidence" value="ECO:0007669"/>
    <property type="project" value="UniProtKB-ARBA"/>
</dbReference>
<evidence type="ECO:0000256" key="3">
    <source>
        <dbReference type="ARBA" id="ARBA00017934"/>
    </source>
</evidence>
<protein>
    <recommendedName>
        <fullName evidence="3">Vacuolar protein-sorting-associated protein 25</fullName>
    </recommendedName>
    <alternativeName>
        <fullName evidence="7">ESCRT-II complex subunit VPS25</fullName>
    </alternativeName>
</protein>
<dbReference type="InterPro" id="IPR036388">
    <property type="entry name" value="WH-like_DNA-bd_sf"/>
</dbReference>
<dbReference type="GO" id="GO:0043328">
    <property type="term" value="P:protein transport to vacuole involved in ubiquitin-dependent protein catabolic process via the multivesicular body sorting pathway"/>
    <property type="evidence" value="ECO:0007669"/>
    <property type="project" value="TreeGrafter"/>
</dbReference>
<reference evidence="8" key="1">
    <citation type="journal article" date="2016" name="Genome Announc.">
        <title>Genome Sequence of Ustilaginoidea virens IPU010, a Rice Pathogenic Fungus Causing False Smut.</title>
        <authorList>
            <person name="Kumagai T."/>
            <person name="Ishii T."/>
            <person name="Terai G."/>
            <person name="Umemura M."/>
            <person name="Machida M."/>
            <person name="Asai K."/>
        </authorList>
    </citation>
    <scope>NUCLEOTIDE SEQUENCE [LARGE SCALE GENOMIC DNA]</scope>
    <source>
        <strain evidence="8">IPU010</strain>
    </source>
</reference>
<dbReference type="STRING" id="1159556.A0A063C5G3"/>
<evidence type="ECO:0000313" key="10">
    <source>
        <dbReference type="Proteomes" id="UP000027002"/>
    </source>
</evidence>
<dbReference type="Gene3D" id="1.10.10.570">
    <property type="entry name" value="Winged helix' DNA-binding domain. Chain C. Domain 1"/>
    <property type="match status" value="1"/>
</dbReference>
<comment type="subcellular location">
    <subcellularLocation>
        <location evidence="1">Cytoplasm</location>
    </subcellularLocation>
</comment>